<organism evidence="11 12">
    <name type="scientific">Thalassobaculum litoreum DSM 18839</name>
    <dbReference type="NCBI Taxonomy" id="1123362"/>
    <lineage>
        <taxon>Bacteria</taxon>
        <taxon>Pseudomonadati</taxon>
        <taxon>Pseudomonadota</taxon>
        <taxon>Alphaproteobacteria</taxon>
        <taxon>Rhodospirillales</taxon>
        <taxon>Thalassobaculaceae</taxon>
        <taxon>Thalassobaculum</taxon>
    </lineage>
</organism>
<evidence type="ECO:0000313" key="12">
    <source>
        <dbReference type="Proteomes" id="UP000198615"/>
    </source>
</evidence>
<dbReference type="InterPro" id="IPR003369">
    <property type="entry name" value="TatA/B/E"/>
</dbReference>
<comment type="subcellular location">
    <subcellularLocation>
        <location evidence="9">Cell membrane</location>
        <topology evidence="9">Single-pass membrane protein</topology>
    </subcellularLocation>
    <subcellularLocation>
        <location evidence="1">Membrane</location>
        <topology evidence="1">Single-pass membrane protein</topology>
    </subcellularLocation>
</comment>
<keyword evidence="3 9" id="KW-1003">Cell membrane</keyword>
<gene>
    <name evidence="9" type="primary">tatB</name>
    <name evidence="11" type="ORF">SAMN05660686_00530</name>
</gene>
<keyword evidence="8 9" id="KW-0472">Membrane</keyword>
<dbReference type="GO" id="GO:0033281">
    <property type="term" value="C:TAT protein transport complex"/>
    <property type="evidence" value="ECO:0007669"/>
    <property type="project" value="UniProtKB-UniRule"/>
</dbReference>
<feature type="region of interest" description="Disordered" evidence="10">
    <location>
        <begin position="68"/>
        <end position="193"/>
    </location>
</feature>
<feature type="compositionally biased region" description="Basic and acidic residues" evidence="10">
    <location>
        <begin position="73"/>
        <end position="83"/>
    </location>
</feature>
<sequence length="193" mass="20468">MFDLGWQEFILIAIITVIVVGPKDLPRVVRSISQWVRKARSMAREFQNSLEEVAREAELEDVRREVQSISKDGIGKSLEKQFDPDGSVRSSVEEARKSANAEEIEADLKALDSEAKSGMSKSGSGSASAPAVETAEDYAAKSVTASPPKSDPPKADPPKADPPKTEAASGTTAPAEETKTPRPTADSAASGQG</sequence>
<evidence type="ECO:0000256" key="5">
    <source>
        <dbReference type="ARBA" id="ARBA00022927"/>
    </source>
</evidence>
<dbReference type="Proteomes" id="UP000198615">
    <property type="component" value="Unassembled WGS sequence"/>
</dbReference>
<dbReference type="PRINTS" id="PR01506">
    <property type="entry name" value="TATBPROTEIN"/>
</dbReference>
<feature type="compositionally biased region" description="Basic and acidic residues" evidence="10">
    <location>
        <begin position="91"/>
        <end position="115"/>
    </location>
</feature>
<dbReference type="OrthoDB" id="7206969at2"/>
<keyword evidence="4 9" id="KW-0812">Transmembrane</keyword>
<dbReference type="InterPro" id="IPR018448">
    <property type="entry name" value="TatB"/>
</dbReference>
<comment type="subunit">
    <text evidence="9">The Tat system comprises two distinct complexes: a TatABC complex, containing multiple copies of TatA, TatB and TatC subunits, and a separate TatA complex, containing only TatA subunits. Substrates initially bind to the TatABC complex, which probably triggers association of the separate TatA complex to form the active translocon.</text>
</comment>
<dbReference type="Pfam" id="PF02416">
    <property type="entry name" value="TatA_B_E"/>
    <property type="match status" value="1"/>
</dbReference>
<dbReference type="AlphaFoldDB" id="A0A8G2F1H9"/>
<comment type="similarity">
    <text evidence="9">Belongs to the TatB family.</text>
</comment>
<evidence type="ECO:0000256" key="1">
    <source>
        <dbReference type="ARBA" id="ARBA00004167"/>
    </source>
</evidence>
<evidence type="ECO:0000256" key="9">
    <source>
        <dbReference type="HAMAP-Rule" id="MF_00237"/>
    </source>
</evidence>
<evidence type="ECO:0000256" key="7">
    <source>
        <dbReference type="ARBA" id="ARBA00023010"/>
    </source>
</evidence>
<evidence type="ECO:0000256" key="2">
    <source>
        <dbReference type="ARBA" id="ARBA00022448"/>
    </source>
</evidence>
<evidence type="ECO:0000256" key="3">
    <source>
        <dbReference type="ARBA" id="ARBA00022475"/>
    </source>
</evidence>
<keyword evidence="12" id="KW-1185">Reference proteome</keyword>
<evidence type="ECO:0000313" key="11">
    <source>
        <dbReference type="EMBL" id="SDF16599.1"/>
    </source>
</evidence>
<evidence type="ECO:0000256" key="4">
    <source>
        <dbReference type="ARBA" id="ARBA00022692"/>
    </source>
</evidence>
<dbReference type="GO" id="GO:0008320">
    <property type="term" value="F:protein transmembrane transporter activity"/>
    <property type="evidence" value="ECO:0007669"/>
    <property type="project" value="UniProtKB-UniRule"/>
</dbReference>
<dbReference type="RefSeq" id="WP_093147917.1">
    <property type="nucleotide sequence ID" value="NZ_FNBW01000001.1"/>
</dbReference>
<dbReference type="Gene3D" id="1.20.5.3310">
    <property type="match status" value="1"/>
</dbReference>
<keyword evidence="5 9" id="KW-0653">Protein transport</keyword>
<dbReference type="NCBIfam" id="TIGR01410">
    <property type="entry name" value="tatB"/>
    <property type="match status" value="1"/>
</dbReference>
<name>A0A8G2F1H9_9PROT</name>
<comment type="caution">
    <text evidence="11">The sequence shown here is derived from an EMBL/GenBank/DDBJ whole genome shotgun (WGS) entry which is preliminary data.</text>
</comment>
<evidence type="ECO:0000256" key="10">
    <source>
        <dbReference type="SAM" id="MobiDB-lite"/>
    </source>
</evidence>
<keyword evidence="2 9" id="KW-0813">Transport</keyword>
<keyword evidence="7 9" id="KW-0811">Translocation</keyword>
<proteinExistence type="inferred from homology"/>
<dbReference type="PANTHER" id="PTHR33162:SF1">
    <property type="entry name" value="SEC-INDEPENDENT PROTEIN TRANSLOCASE PROTEIN TATA, CHLOROPLASTIC"/>
    <property type="match status" value="1"/>
</dbReference>
<feature type="compositionally biased region" description="Basic and acidic residues" evidence="10">
    <location>
        <begin position="151"/>
        <end position="164"/>
    </location>
</feature>
<keyword evidence="6 9" id="KW-1133">Transmembrane helix</keyword>
<feature type="compositionally biased region" description="Low complexity" evidence="10">
    <location>
        <begin position="116"/>
        <end position="129"/>
    </location>
</feature>
<dbReference type="PANTHER" id="PTHR33162">
    <property type="entry name" value="SEC-INDEPENDENT PROTEIN TRANSLOCASE PROTEIN TATA, CHLOROPLASTIC"/>
    <property type="match status" value="1"/>
</dbReference>
<protein>
    <recommendedName>
        <fullName evidence="9">Sec-independent protein translocase protein TatB</fullName>
    </recommendedName>
</protein>
<dbReference type="EMBL" id="FNBW01000001">
    <property type="protein sequence ID" value="SDF16599.1"/>
    <property type="molecule type" value="Genomic_DNA"/>
</dbReference>
<evidence type="ECO:0000256" key="8">
    <source>
        <dbReference type="ARBA" id="ARBA00023136"/>
    </source>
</evidence>
<dbReference type="HAMAP" id="MF_00237">
    <property type="entry name" value="TatB"/>
    <property type="match status" value="1"/>
</dbReference>
<accession>A0A8G2F1H9</accession>
<evidence type="ECO:0000256" key="6">
    <source>
        <dbReference type="ARBA" id="ARBA00022989"/>
    </source>
</evidence>
<comment type="function">
    <text evidence="9">Part of the twin-arginine translocation (Tat) system that transports large folded proteins containing a characteristic twin-arginine motif in their signal peptide across membranes. Together with TatC, TatB is part of a receptor directly interacting with Tat signal peptides. TatB may form an oligomeric binding site that transiently accommodates folded Tat precursor proteins before their translocation.</text>
</comment>
<reference evidence="11 12" key="1">
    <citation type="submission" date="2016-10" db="EMBL/GenBank/DDBJ databases">
        <authorList>
            <person name="Varghese N."/>
            <person name="Submissions S."/>
        </authorList>
    </citation>
    <scope>NUCLEOTIDE SEQUENCE [LARGE SCALE GENOMIC DNA]</scope>
    <source>
        <strain evidence="11 12">DSM 18839</strain>
    </source>
</reference>
<dbReference type="GO" id="GO:0043953">
    <property type="term" value="P:protein transport by the Tat complex"/>
    <property type="evidence" value="ECO:0007669"/>
    <property type="project" value="UniProtKB-UniRule"/>
</dbReference>